<keyword evidence="8 11" id="KW-0804">Transcription</keyword>
<evidence type="ECO:0000256" key="3">
    <source>
        <dbReference type="ARBA" id="ARBA00022491"/>
    </source>
</evidence>
<dbReference type="GeneID" id="80874587"/>
<reference evidence="14 15" key="1">
    <citation type="journal article" date="2023" name="G3 (Bethesda)">
        <title>A high-quality reference genome for the fission yeast Schizosaccharomyces osmophilus.</title>
        <authorList>
            <person name="Jia G.S."/>
            <person name="Zhang W.C."/>
            <person name="Liang Y."/>
            <person name="Liu X.H."/>
            <person name="Rhind N."/>
            <person name="Pidoux A."/>
            <person name="Brysch-Herzberg M."/>
            <person name="Du L.L."/>
        </authorList>
    </citation>
    <scope>NUCLEOTIDE SEQUENCE [LARGE SCALE GENOMIC DNA]</scope>
    <source>
        <strain evidence="14 15">CBS 15793</strain>
    </source>
</reference>
<evidence type="ECO:0000256" key="4">
    <source>
        <dbReference type="ARBA" id="ARBA00022574"/>
    </source>
</evidence>
<keyword evidence="9 11" id="KW-0539">Nucleus</keyword>
<gene>
    <name evidence="14" type="primary">slm9</name>
    <name evidence="14" type="ORF">SOMG_01105</name>
</gene>
<feature type="domain" description="Protein HIRA-like C-terminal" evidence="13">
    <location>
        <begin position="526"/>
        <end position="740"/>
    </location>
</feature>
<evidence type="ECO:0000256" key="6">
    <source>
        <dbReference type="ARBA" id="ARBA00022853"/>
    </source>
</evidence>
<keyword evidence="7 11" id="KW-0805">Transcription regulation</keyword>
<evidence type="ECO:0000256" key="7">
    <source>
        <dbReference type="ARBA" id="ARBA00023015"/>
    </source>
</evidence>
<comment type="function">
    <text evidence="11">Required for replication-independent chromatin assembly and for the periodic repression of histone gene transcription during the cell cycle.</text>
</comment>
<dbReference type="InterPro" id="IPR011494">
    <property type="entry name" value="HIRA-like_C"/>
</dbReference>
<dbReference type="Pfam" id="PF07569">
    <property type="entry name" value="Hira"/>
    <property type="match status" value="1"/>
</dbReference>
<comment type="similarity">
    <text evidence="2 11">Belongs to the WD repeat HIR1 family.</text>
</comment>
<dbReference type="GO" id="GO:0006338">
    <property type="term" value="P:chromatin remodeling"/>
    <property type="evidence" value="ECO:0007669"/>
    <property type="project" value="InterPro"/>
</dbReference>
<organism evidence="14 15">
    <name type="scientific">Schizosaccharomyces osmophilus</name>
    <dbReference type="NCBI Taxonomy" id="2545709"/>
    <lineage>
        <taxon>Eukaryota</taxon>
        <taxon>Fungi</taxon>
        <taxon>Dikarya</taxon>
        <taxon>Ascomycota</taxon>
        <taxon>Taphrinomycotina</taxon>
        <taxon>Schizosaccharomycetes</taxon>
        <taxon>Schizosaccharomycetales</taxon>
        <taxon>Schizosaccharomycetaceae</taxon>
        <taxon>Schizosaccharomyces</taxon>
    </lineage>
</organism>
<dbReference type="InterPro" id="IPR015943">
    <property type="entry name" value="WD40/YVTN_repeat-like_dom_sf"/>
</dbReference>
<feature type="region of interest" description="Disordered" evidence="12">
    <location>
        <begin position="136"/>
        <end position="164"/>
    </location>
</feature>
<evidence type="ECO:0000259" key="13">
    <source>
        <dbReference type="Pfam" id="PF07569"/>
    </source>
</evidence>
<dbReference type="Pfam" id="PF00400">
    <property type="entry name" value="WD40"/>
    <property type="match status" value="2"/>
</dbReference>
<dbReference type="InterPro" id="IPR036322">
    <property type="entry name" value="WD40_repeat_dom_sf"/>
</dbReference>
<evidence type="ECO:0000256" key="2">
    <source>
        <dbReference type="ARBA" id="ARBA00007306"/>
    </source>
</evidence>
<evidence type="ECO:0000256" key="1">
    <source>
        <dbReference type="ARBA" id="ARBA00004123"/>
    </source>
</evidence>
<evidence type="ECO:0000256" key="5">
    <source>
        <dbReference type="ARBA" id="ARBA00022737"/>
    </source>
</evidence>
<dbReference type="EMBL" id="CP115611">
    <property type="protein sequence ID" value="WBW71649.1"/>
    <property type="molecule type" value="Genomic_DNA"/>
</dbReference>
<dbReference type="PROSITE" id="PS50294">
    <property type="entry name" value="WD_REPEATS_REGION"/>
    <property type="match status" value="1"/>
</dbReference>
<dbReference type="InterPro" id="IPR001680">
    <property type="entry name" value="WD40_rpt"/>
</dbReference>
<dbReference type="Gene3D" id="2.130.10.10">
    <property type="entry name" value="YVTN repeat-like/Quinoprotein amine dehydrogenase"/>
    <property type="match status" value="2"/>
</dbReference>
<keyword evidence="15" id="KW-1185">Reference proteome</keyword>
<keyword evidence="4 10" id="KW-0853">WD repeat</keyword>
<dbReference type="PROSITE" id="PS50082">
    <property type="entry name" value="WD_REPEATS_2"/>
    <property type="match status" value="1"/>
</dbReference>
<name>A0AAE9W9G3_9SCHI</name>
<keyword evidence="5 11" id="KW-0677">Repeat</keyword>
<dbReference type="SMART" id="SM00320">
    <property type="entry name" value="WD40"/>
    <property type="match status" value="4"/>
</dbReference>
<dbReference type="RefSeq" id="XP_056035892.1">
    <property type="nucleotide sequence ID" value="XM_056179898.1"/>
</dbReference>
<dbReference type="GO" id="GO:0006355">
    <property type="term" value="P:regulation of DNA-templated transcription"/>
    <property type="evidence" value="ECO:0007669"/>
    <property type="project" value="InterPro"/>
</dbReference>
<protein>
    <recommendedName>
        <fullName evidence="11">Protein HIR</fullName>
    </recommendedName>
</protein>
<keyword evidence="6 11" id="KW-0156">Chromatin regulator</keyword>
<dbReference type="KEGG" id="som:SOMG_01105"/>
<proteinExistence type="inferred from homology"/>
<evidence type="ECO:0000313" key="15">
    <source>
        <dbReference type="Proteomes" id="UP001212411"/>
    </source>
</evidence>
<dbReference type="GO" id="GO:0005634">
    <property type="term" value="C:nucleus"/>
    <property type="evidence" value="ECO:0007669"/>
    <property type="project" value="UniProtKB-SubCell"/>
</dbReference>
<keyword evidence="3 11" id="KW-0678">Repressor</keyword>
<dbReference type="GO" id="GO:0000417">
    <property type="term" value="C:HIR complex"/>
    <property type="evidence" value="ECO:0007669"/>
    <property type="project" value="TreeGrafter"/>
</dbReference>
<dbReference type="AlphaFoldDB" id="A0AAE9W9G3"/>
<accession>A0AAE9W9G3</accession>
<sequence>MRLYAARLKETQPLYSITSSEIYIAIAGVNFVHILPTTFFPEISSNENVNALTEECFSAKLQFPAPVTCVRFSKDGRYLGIATEDGTFLYEVETWDSPLQTIAGPAYELCWSQQANLLATAWKSISIYLRKEKEMPNMSENGHTTEKLESQMEEGPENSSTEKKHSNYNKVFEYSLLKVIDGHHSFICGLAFDPLSQYLASHSLDRSLKIWRLATFALEKNISKPFEHMPINSRYLRLSWSPDGAHIAAVNAINEGINVIAIVQRDSWTFDISLVGHQESLECTSFNPYLFSDPFQKSVIASAAHDGCICIWNTACARPVLVIKNITLAAFCDIQWSNSGFELYGVSLDGHICLLRFEESEFGPKMDQIEYPEDLSNCNFLKKPYGPKNTLEPTVIVSAPLPNTTTEVPKVRSPPSSPPSVKKRKVLKKKVTLRPASIHPATLFSQIRIGNPLVKPKWEITKSFGTMRIRNHQECTKIECYTGNEGENNPDWVTYLSSSVVLANGTKKFWAAGTEDASVHVFSPHGRLLLPPLVVGSTPCFLECCESYLCCVASNGLLYTWDVISSKAVHNPVSMLPLFHANFSNSKVAKGPSLEQLFVTDTGTPIAVMSDGNAFAYSPITSSWLRVSEGWWMIGSQYWGSLVTDSREESAMSFLERCTDEEIIKAGRGRFLQRTVKASMLRQGYDNYEMVVSIRHLENRLMSSEKLSLKFDFHENLLLYANRIAEEGMKDKMDELCRELLGPLRVPLSCTTPVKIGDRIWNPFISSSLNKRSLLKEIILHTAKHREIQRITSQYSYLLEHIPA</sequence>
<evidence type="ECO:0000256" key="8">
    <source>
        <dbReference type="ARBA" id="ARBA00023163"/>
    </source>
</evidence>
<evidence type="ECO:0000313" key="14">
    <source>
        <dbReference type="EMBL" id="WBW71649.1"/>
    </source>
</evidence>
<comment type="subcellular location">
    <subcellularLocation>
        <location evidence="1 11">Nucleus</location>
    </subcellularLocation>
</comment>
<dbReference type="GO" id="GO:0006351">
    <property type="term" value="P:DNA-templated transcription"/>
    <property type="evidence" value="ECO:0007669"/>
    <property type="project" value="InterPro"/>
</dbReference>
<evidence type="ECO:0000256" key="11">
    <source>
        <dbReference type="RuleBase" id="RU364014"/>
    </source>
</evidence>
<feature type="repeat" description="WD" evidence="10">
    <location>
        <begin position="180"/>
        <end position="221"/>
    </location>
</feature>
<dbReference type="SUPFAM" id="SSF75011">
    <property type="entry name" value="3-carboxy-cis,cis-mucoante lactonizing enzyme"/>
    <property type="match status" value="1"/>
</dbReference>
<dbReference type="GO" id="GO:0000785">
    <property type="term" value="C:chromatin"/>
    <property type="evidence" value="ECO:0007669"/>
    <property type="project" value="TreeGrafter"/>
</dbReference>
<dbReference type="GO" id="GO:0031491">
    <property type="term" value="F:nucleosome binding"/>
    <property type="evidence" value="ECO:0007669"/>
    <property type="project" value="TreeGrafter"/>
</dbReference>
<dbReference type="SUPFAM" id="SSF50978">
    <property type="entry name" value="WD40 repeat-like"/>
    <property type="match status" value="1"/>
</dbReference>
<dbReference type="Proteomes" id="UP001212411">
    <property type="component" value="Chromosome 1"/>
</dbReference>
<dbReference type="InterPro" id="IPR031120">
    <property type="entry name" value="HIR1-like"/>
</dbReference>
<evidence type="ECO:0000256" key="9">
    <source>
        <dbReference type="ARBA" id="ARBA00023242"/>
    </source>
</evidence>
<dbReference type="PANTHER" id="PTHR13831">
    <property type="entry name" value="MEMBER OF THE HIR1 FAMILY OF WD-REPEAT PROTEINS"/>
    <property type="match status" value="1"/>
</dbReference>
<evidence type="ECO:0000256" key="12">
    <source>
        <dbReference type="SAM" id="MobiDB-lite"/>
    </source>
</evidence>
<evidence type="ECO:0000256" key="10">
    <source>
        <dbReference type="PROSITE-ProRule" id="PRU00221"/>
    </source>
</evidence>
<dbReference type="PANTHER" id="PTHR13831:SF6">
    <property type="entry name" value="HISTONE TRANSCRIPTION REGULATOR SLM9"/>
    <property type="match status" value="1"/>
</dbReference>